<feature type="chain" id="PRO_5015583008" evidence="1">
    <location>
        <begin position="20"/>
        <end position="189"/>
    </location>
</feature>
<dbReference type="EMBL" id="QDDR01000002">
    <property type="protein sequence ID" value="PVE48599.1"/>
    <property type="molecule type" value="Genomic_DNA"/>
</dbReference>
<organism evidence="2 3">
    <name type="scientific">Pararhodobacter aggregans</name>
    <dbReference type="NCBI Taxonomy" id="404875"/>
    <lineage>
        <taxon>Bacteria</taxon>
        <taxon>Pseudomonadati</taxon>
        <taxon>Pseudomonadota</taxon>
        <taxon>Alphaproteobacteria</taxon>
        <taxon>Rhodobacterales</taxon>
        <taxon>Paracoccaceae</taxon>
        <taxon>Pararhodobacter</taxon>
    </lineage>
</organism>
<evidence type="ECO:0000256" key="1">
    <source>
        <dbReference type="SAM" id="SignalP"/>
    </source>
</evidence>
<keyword evidence="3" id="KW-1185">Reference proteome</keyword>
<evidence type="ECO:0000313" key="3">
    <source>
        <dbReference type="Proteomes" id="UP000244810"/>
    </source>
</evidence>
<dbReference type="OrthoDB" id="195732at2"/>
<dbReference type="AlphaFoldDB" id="A0A2T7UVJ7"/>
<protein>
    <submittedName>
        <fullName evidence="2">Uncharacterized protein</fullName>
    </submittedName>
</protein>
<reference evidence="2 3" key="1">
    <citation type="journal article" date="2011" name="Syst. Appl. Microbiol.">
        <title>Defluviimonas denitrificans gen. nov., sp. nov., and Pararhodobacter aggregans gen. nov., sp. nov., non-phototrophic Rhodobacteraceae from the biofilter of a marine aquaculture.</title>
        <authorList>
            <person name="Foesel B.U."/>
            <person name="Drake H.L."/>
            <person name="Schramm A."/>
        </authorList>
    </citation>
    <scope>NUCLEOTIDE SEQUENCE [LARGE SCALE GENOMIC DNA]</scope>
    <source>
        <strain evidence="2 3">D1-19</strain>
    </source>
</reference>
<feature type="signal peptide" evidence="1">
    <location>
        <begin position="1"/>
        <end position="19"/>
    </location>
</feature>
<name>A0A2T7UVJ7_9RHOB</name>
<dbReference type="RefSeq" id="WP_107750513.1">
    <property type="nucleotide sequence ID" value="NZ_QBKF01000002.1"/>
</dbReference>
<proteinExistence type="predicted"/>
<comment type="caution">
    <text evidence="2">The sequence shown here is derived from an EMBL/GenBank/DDBJ whole genome shotgun (WGS) entry which is preliminary data.</text>
</comment>
<keyword evidence="1" id="KW-0732">Signal</keyword>
<accession>A0A2T7UVJ7</accession>
<sequence>MRRFALALAAVTWALPAAAQDFHQALQNYYESSLTGWSTDPVLIGAIRAQNATTSVYSADQVAALDRSWQAEIGNANQPTITPVLHNPAADFLRGQVESSGGRITEVILMDGAGLNVAVTGITSDMWQGDEAKFSETYGHGPGSVHIGEVEFDESTGRYQGQISFPVVDPANGEMVGAMTVGVDAELIQ</sequence>
<evidence type="ECO:0000313" key="2">
    <source>
        <dbReference type="EMBL" id="PVE48599.1"/>
    </source>
</evidence>
<gene>
    <name evidence="2" type="ORF">DDE23_05970</name>
</gene>
<dbReference type="Proteomes" id="UP000244810">
    <property type="component" value="Unassembled WGS sequence"/>
</dbReference>